<organism evidence="5">
    <name type="scientific">Timema shepardi</name>
    <name type="common">Walking stick</name>
    <dbReference type="NCBI Taxonomy" id="629360"/>
    <lineage>
        <taxon>Eukaryota</taxon>
        <taxon>Metazoa</taxon>
        <taxon>Ecdysozoa</taxon>
        <taxon>Arthropoda</taxon>
        <taxon>Hexapoda</taxon>
        <taxon>Insecta</taxon>
        <taxon>Pterygota</taxon>
        <taxon>Neoptera</taxon>
        <taxon>Polyneoptera</taxon>
        <taxon>Phasmatodea</taxon>
        <taxon>Timematodea</taxon>
        <taxon>Timematoidea</taxon>
        <taxon>Timematidae</taxon>
        <taxon>Timema</taxon>
    </lineage>
</organism>
<evidence type="ECO:0000256" key="2">
    <source>
        <dbReference type="ARBA" id="ARBA00022606"/>
    </source>
</evidence>
<dbReference type="EMBL" id="OC002664">
    <property type="protein sequence ID" value="CAD7262166.1"/>
    <property type="molecule type" value="Genomic_DNA"/>
</dbReference>
<protein>
    <recommendedName>
        <fullName evidence="4">Arrestin C-terminal-like domain-containing protein</fullName>
    </recommendedName>
</protein>
<dbReference type="SUPFAM" id="SSF81296">
    <property type="entry name" value="E set domains"/>
    <property type="match status" value="2"/>
</dbReference>
<dbReference type="InterPro" id="IPR014756">
    <property type="entry name" value="Ig_E-set"/>
</dbReference>
<evidence type="ECO:0000259" key="4">
    <source>
        <dbReference type="SMART" id="SM01017"/>
    </source>
</evidence>
<keyword evidence="2" id="KW-0716">Sensory transduction</keyword>
<accession>A0A7R9AWY9</accession>
<evidence type="ECO:0000256" key="3">
    <source>
        <dbReference type="SAM" id="MobiDB-lite"/>
    </source>
</evidence>
<evidence type="ECO:0000256" key="1">
    <source>
        <dbReference type="ARBA" id="ARBA00005298"/>
    </source>
</evidence>
<feature type="domain" description="Arrestin C-terminal-like" evidence="4">
    <location>
        <begin position="147"/>
        <end position="279"/>
    </location>
</feature>
<comment type="similarity">
    <text evidence="1">Belongs to the arrestin family.</text>
</comment>
<dbReference type="InterPro" id="IPR011022">
    <property type="entry name" value="Arrestin_C-like"/>
</dbReference>
<dbReference type="Gene3D" id="2.60.40.640">
    <property type="match status" value="2"/>
</dbReference>
<feature type="region of interest" description="Disordered" evidence="3">
    <location>
        <begin position="296"/>
        <end position="325"/>
    </location>
</feature>
<dbReference type="GO" id="GO:0005737">
    <property type="term" value="C:cytoplasm"/>
    <property type="evidence" value="ECO:0007669"/>
    <property type="project" value="TreeGrafter"/>
</dbReference>
<dbReference type="Pfam" id="PF02752">
    <property type="entry name" value="Arrestin_C"/>
    <property type="match status" value="1"/>
</dbReference>
<dbReference type="GO" id="GO:0015031">
    <property type="term" value="P:protein transport"/>
    <property type="evidence" value="ECO:0007669"/>
    <property type="project" value="TreeGrafter"/>
</dbReference>
<dbReference type="Pfam" id="PF00339">
    <property type="entry name" value="Arrestin_N"/>
    <property type="match status" value="1"/>
</dbReference>
<sequence length="365" mass="40302">MQPWSQLYLDKLTIVMNKGLWQPIDYKVLVRHCVNKGLQQSVEDKSVGPKQCEQRAPTADNETILPMGDLSYPFSFTVPLNLPSSFETSKGYIRYTVKATLDRPWKFNQDVKEAISIMPLTDLNLIPQLREPAMKEKMKRYCCLCCASPTLSLIARIPFTGFAPGQDIMVSVNLENPTNVAINSVICTLNQLCTLTATNPRKSTRVKNRQLNTITLGEVAERSKGSWEKPLKIPACPPTLQANCNVIKWEYNLQVMAISAGCHSNVEVVIPITIGTVPLIWGPPASFGTSPAAFGHPSIPSASHEPSAPLLPPAGPSRAQLYPHSAPPPSYDECMFGAANIKDGDDTDYTFGKMEFAPKYPNYKM</sequence>
<evidence type="ECO:0000313" key="5">
    <source>
        <dbReference type="EMBL" id="CAD7262166.1"/>
    </source>
</evidence>
<dbReference type="PANTHER" id="PTHR11188">
    <property type="entry name" value="ARRESTIN DOMAIN CONTAINING PROTEIN"/>
    <property type="match status" value="1"/>
</dbReference>
<gene>
    <name evidence="5" type="ORF">TSIB3V08_LOCUS6283</name>
</gene>
<proteinExistence type="inferred from homology"/>
<dbReference type="PANTHER" id="PTHR11188:SF176">
    <property type="entry name" value="ARRESTIN DOMAIN-CONTAINING PROTEIN 1"/>
    <property type="match status" value="1"/>
</dbReference>
<dbReference type="SMART" id="SM01017">
    <property type="entry name" value="Arrestin_C"/>
    <property type="match status" value="1"/>
</dbReference>
<dbReference type="InterPro" id="IPR050357">
    <property type="entry name" value="Arrestin_domain-protein"/>
</dbReference>
<name>A0A7R9AWY9_TIMSH</name>
<dbReference type="InterPro" id="IPR011021">
    <property type="entry name" value="Arrestin-like_N"/>
</dbReference>
<reference evidence="5" key="1">
    <citation type="submission" date="2020-11" db="EMBL/GenBank/DDBJ databases">
        <authorList>
            <person name="Tran Van P."/>
        </authorList>
    </citation>
    <scope>NUCLEOTIDE SEQUENCE</scope>
</reference>
<dbReference type="InterPro" id="IPR014752">
    <property type="entry name" value="Arrestin-like_C"/>
</dbReference>
<dbReference type="AlphaFoldDB" id="A0A7R9AWY9"/>